<name>A0ABV1D625_9FIRM</name>
<comment type="caution">
    <text evidence="2">The sequence shown here is derived from an EMBL/GenBank/DDBJ whole genome shotgun (WGS) entry which is preliminary data.</text>
</comment>
<dbReference type="Pfam" id="PF14094">
    <property type="entry name" value="DUF4272"/>
    <property type="match status" value="1"/>
</dbReference>
<proteinExistence type="predicted"/>
<keyword evidence="1" id="KW-0175">Coiled coil</keyword>
<evidence type="ECO:0000313" key="3">
    <source>
        <dbReference type="Proteomes" id="UP001454086"/>
    </source>
</evidence>
<evidence type="ECO:0000256" key="1">
    <source>
        <dbReference type="SAM" id="Coils"/>
    </source>
</evidence>
<feature type="coiled-coil region" evidence="1">
    <location>
        <begin position="183"/>
        <end position="210"/>
    </location>
</feature>
<dbReference type="InterPro" id="IPR025368">
    <property type="entry name" value="DUF4272"/>
</dbReference>
<sequence length="415" mass="47836">MGLFNWKNKRKKEKEKPGKKEMKEAVLTLYACRKDGDAVPEIAKDLFSQVMERIFFTDEQEFQILFKDGTAIQFHVTANKPENKAQSEGMVRFFAQAPLEDDTIRDAILRQISLFNCIVGIQFQLDDNEQRTNHIVNTIYGMAKELGGFVLHPDMCLYSPDGKLLISIDGKTDYEEFRPQAHSSLLERDAEETEADRARKERSIALLKEKGIPYIEHLQAAVLEEECRIPPKDAIIHRLSAVFAAAVVSEIYGGGQFDNCREIAEGQMKQMEERYQVSRWLSPEEKAYIENPLQEPLQHVKFGWRYECCSVLLWALSMIGLKEPDEICDAAKLRSIMWNHTFDSLMEKAVLRGRDEILDMQDLVFRYDWACVDARIHHGKVDGLDGEIIFEWHYALNWLTGADGITEWDRVSTTT</sequence>
<protein>
    <submittedName>
        <fullName evidence="2">DUF4272 domain-containing protein</fullName>
    </submittedName>
</protein>
<dbReference type="EMBL" id="JBBMFM010000042">
    <property type="protein sequence ID" value="MEQ2425831.1"/>
    <property type="molecule type" value="Genomic_DNA"/>
</dbReference>
<organism evidence="2 3">
    <name type="scientific">Enterocloster hominis</name>
    <name type="common">ex Hitch et al. 2024</name>
    <dbReference type="NCBI Taxonomy" id="1917870"/>
    <lineage>
        <taxon>Bacteria</taxon>
        <taxon>Bacillati</taxon>
        <taxon>Bacillota</taxon>
        <taxon>Clostridia</taxon>
        <taxon>Lachnospirales</taxon>
        <taxon>Lachnospiraceae</taxon>
        <taxon>Enterocloster</taxon>
    </lineage>
</organism>
<dbReference type="Proteomes" id="UP001454086">
    <property type="component" value="Unassembled WGS sequence"/>
</dbReference>
<keyword evidence="3" id="KW-1185">Reference proteome</keyword>
<dbReference type="RefSeq" id="WP_040381099.1">
    <property type="nucleotide sequence ID" value="NZ_JBBMFM010000042.1"/>
</dbReference>
<gene>
    <name evidence="2" type="ORF">WMQ36_12655</name>
</gene>
<evidence type="ECO:0000313" key="2">
    <source>
        <dbReference type="EMBL" id="MEQ2425831.1"/>
    </source>
</evidence>
<accession>A0ABV1D625</accession>
<reference evidence="2 3" key="1">
    <citation type="submission" date="2024-03" db="EMBL/GenBank/DDBJ databases">
        <title>Human intestinal bacterial collection.</title>
        <authorList>
            <person name="Pauvert C."/>
            <person name="Hitch T.C.A."/>
            <person name="Clavel T."/>
        </authorList>
    </citation>
    <scope>NUCLEOTIDE SEQUENCE [LARGE SCALE GENOMIC DNA]</scope>
    <source>
        <strain evidence="2 3">CLA-SR-H021</strain>
    </source>
</reference>